<organism evidence="3 4">
    <name type="scientific">Lithospermum erythrorhizon</name>
    <name type="common">Purple gromwell</name>
    <name type="synonym">Lithospermum officinale var. erythrorhizon</name>
    <dbReference type="NCBI Taxonomy" id="34254"/>
    <lineage>
        <taxon>Eukaryota</taxon>
        <taxon>Viridiplantae</taxon>
        <taxon>Streptophyta</taxon>
        <taxon>Embryophyta</taxon>
        <taxon>Tracheophyta</taxon>
        <taxon>Spermatophyta</taxon>
        <taxon>Magnoliopsida</taxon>
        <taxon>eudicotyledons</taxon>
        <taxon>Gunneridae</taxon>
        <taxon>Pentapetalae</taxon>
        <taxon>asterids</taxon>
        <taxon>lamiids</taxon>
        <taxon>Boraginales</taxon>
        <taxon>Boraginaceae</taxon>
        <taxon>Boraginoideae</taxon>
        <taxon>Lithospermeae</taxon>
        <taxon>Lithospermum</taxon>
    </lineage>
</organism>
<sequence>MSGNEEVESADGNGVVDDAAGEGSLDSGNEEQQADPSDGESVNSGDSVKIAPDETKVTEDGGKEDMFVDCPDEIENSESQVGSEGMDNQQDAEGNELGNGAQVNDLMAEIEHLRHMLEHTTAERDNYAKKYEEEGKALMELRENFSLKDQETEKYQHVEESASRILASLGSWYQEGNVDESISGKMYHIENTMYFLLEKYNLFLSGIDQLKMALEDTGPDIAMQEEAALFGTACNNILGLKGKVVDLDQKLVQAEHENKQLLAQFQEQKVVVESVNAEISKLKAELEQEKSRYANTKEKLSLAVTKGKALVQQRDSLKQSLAEKTSELAKCLNQLNEKDVILSKCEEILLDIVETEEYQSMDIIEKVKYLTEERTEANRVSLEFRKLVNALSLFDFPETVKLNGLDAKIVWLLESVEAGQQDVSKLQDEIFKMKEAAHDEIGRLSSLLMAETQEKDYHKEELEGLRVKCDKIAASEHQILVEKDRIICMLQEASGVALDDQEKQNQAFSDVAMIVDTCIAKIKDDFSASFNFSNSTLKNFEKMQNLLYISNMNQELYGQILEEVVFGRAELSSLENELVGLRNELNILNGEKDSLQADVERSEEKAGLLREKLSMAVKKGKGLFQERENLRKALDEKNTEIENLQSELQQQTTDCNNIRDQINRLTVDLERIPQLETDILAIQEQKNQVEKYLEESNSMLQKVLESIDSVGLPNDTTFDEPVEKVNWLAGYFSENQRKKILADQELEIAHKEVGKLTDEMEEMKGTVESLKDALSAAERKISGLIEEQEGIAVSKTYVEQELEKAIGESSSLTDKYNEVCASQKSLEDALQTAERNITQLIDEKEAAISSRDAAVVELEKVKEENASKEARELADNMEQVDSTVTSLKNALSEAESEISRLTEEKEGLSVSKTYIEEELKKAIEESSSLTNKYAEVCASQKSLEDALQAAERNIAQLIDEKETAISSKTAAEIELVKVKEEVTSKEARDLNDEKEDVQITVKSLKEALSAAESKISELEEENESLTVSKSYLEQQLQKAIEESSSLTDKFDEVCSNKKSLEDSLQAAERNITQLTEEKEAAISSSTATAIELEKVKEEITVQTSKLSEAERLKQSLEDSLSQAQENLLILTEDNKKAESNKTDLENELRKLKEEVDSHVLGFSNANSTIKSLQDSLSSADEKVSGLVNEKKNAEEEISSLNLKLNACLEELAGTHGSLESSSMELSGHLSTLRRLLKDETLSSSLLQSFEKKFGVLNDMNLILQEVRESIIEVDSEILQSFSSAEDEASPSTIPSSGLDYLLDFELSNGEENSTDADNIVFYIGKTVERLQLRDKVLAEKVERLSAFMDNLILSLSKKLRIVKVMPELIKPLKQKVDDLESDRQALEDNIFMLESSNGTLLPACTDATKQLKLEFEQCLSELKSNSHLLRLYDTWSIDLDTLDENSVGEDQLSLGSNNYVKAAKDILFAARQSRDLNRHFQNVVNKMIITIDHLQNELQESKTTGEKLLEERNLSENEVMKLKKDLEKSENACNEMRMSLEDYEQRENDLMEREAEISSKSASSLKLEEVEGYYLTASQKEFIFDKINRLDVSPTERDTGNLQFHDSPDVEKLCYVVDSYAGLKDQISLLSGEKEKLHTIIDNQVSEIKHLKEESEEHYNYINEKEKMKNELLDLATGLESIIQKLGGDESADYKKEVAGITGLLQVLETRVVASKLESRNLKAKSEELNYKLLEMQKVVDYLSSKNRLSVDSSRSTESIHERGVLESSSSPGMSEISEIQDMVSVGKNKSTPAIPPVQSAPHPRTLRKGSADHLSINVDSDSELLIKEDKNVNKGHVFKSLNTSGLIPRQGKVIADRVDGIWVSGSNALMNHPRARLGLVTYWLLMHLWLLGSIL</sequence>
<dbReference type="Gene3D" id="1.10.287.1490">
    <property type="match status" value="1"/>
</dbReference>
<name>A0AAV3PE73_LITER</name>
<feature type="compositionally biased region" description="Polar residues" evidence="2">
    <location>
        <begin position="77"/>
        <end position="92"/>
    </location>
</feature>
<feature type="coiled-coil region" evidence="1">
    <location>
        <begin position="564"/>
        <end position="702"/>
    </location>
</feature>
<feature type="coiled-coil region" evidence="1">
    <location>
        <begin position="823"/>
        <end position="911"/>
    </location>
</feature>
<feature type="compositionally biased region" description="Basic and acidic residues" evidence="2">
    <location>
        <begin position="51"/>
        <end position="66"/>
    </location>
</feature>
<protein>
    <submittedName>
        <fullName evidence="3">Uncharacterized protein</fullName>
    </submittedName>
</protein>
<evidence type="ECO:0000256" key="2">
    <source>
        <dbReference type="SAM" id="MobiDB-lite"/>
    </source>
</evidence>
<keyword evidence="1" id="KW-0175">Coiled coil</keyword>
<dbReference type="Proteomes" id="UP001454036">
    <property type="component" value="Unassembled WGS sequence"/>
</dbReference>
<dbReference type="PANTHER" id="PTHR43939:SF68">
    <property type="entry name" value="CENTROSOMAL PROTEIN OF 290 KDA-LIKE"/>
    <property type="match status" value="1"/>
</dbReference>
<feature type="region of interest" description="Disordered" evidence="2">
    <location>
        <begin position="1"/>
        <end position="99"/>
    </location>
</feature>
<evidence type="ECO:0000256" key="1">
    <source>
        <dbReference type="SAM" id="Coils"/>
    </source>
</evidence>
<feature type="coiled-coil region" evidence="1">
    <location>
        <begin position="244"/>
        <end position="334"/>
    </location>
</feature>
<gene>
    <name evidence="3" type="ORF">LIER_08508</name>
</gene>
<proteinExistence type="predicted"/>
<reference evidence="3 4" key="1">
    <citation type="submission" date="2024-01" db="EMBL/GenBank/DDBJ databases">
        <title>The complete chloroplast genome sequence of Lithospermum erythrorhizon: insights into the phylogenetic relationship among Boraginaceae species and the maternal lineages of purple gromwells.</title>
        <authorList>
            <person name="Okada T."/>
            <person name="Watanabe K."/>
        </authorList>
    </citation>
    <scope>NUCLEOTIDE SEQUENCE [LARGE SCALE GENOMIC DNA]</scope>
</reference>
<dbReference type="EMBL" id="BAABME010001380">
    <property type="protein sequence ID" value="GAA0149291.1"/>
    <property type="molecule type" value="Genomic_DNA"/>
</dbReference>
<feature type="coiled-coil region" evidence="1">
    <location>
        <begin position="1634"/>
        <end position="1671"/>
    </location>
</feature>
<evidence type="ECO:0000313" key="4">
    <source>
        <dbReference type="Proteomes" id="UP001454036"/>
    </source>
</evidence>
<feature type="compositionally biased region" description="Polar residues" evidence="2">
    <location>
        <begin position="34"/>
        <end position="46"/>
    </location>
</feature>
<dbReference type="PANTHER" id="PTHR43939">
    <property type="entry name" value="COILED-COIL DOMAIN-CONTAINING PROTEIN 158"/>
    <property type="match status" value="1"/>
</dbReference>
<feature type="coiled-coil region" evidence="1">
    <location>
        <begin position="1369"/>
        <end position="1396"/>
    </location>
</feature>
<keyword evidence="4" id="KW-1185">Reference proteome</keyword>
<feature type="coiled-coil region" evidence="1">
    <location>
        <begin position="103"/>
        <end position="144"/>
    </location>
</feature>
<feature type="coiled-coil region" evidence="1">
    <location>
        <begin position="940"/>
        <end position="1210"/>
    </location>
</feature>
<feature type="region of interest" description="Disordered" evidence="2">
    <location>
        <begin position="1753"/>
        <end position="1774"/>
    </location>
</feature>
<evidence type="ECO:0000313" key="3">
    <source>
        <dbReference type="EMBL" id="GAA0149291.1"/>
    </source>
</evidence>
<accession>A0AAV3PE73</accession>
<dbReference type="SUPFAM" id="SSF57997">
    <property type="entry name" value="Tropomyosin"/>
    <property type="match status" value="1"/>
</dbReference>
<feature type="coiled-coil region" evidence="1">
    <location>
        <begin position="1491"/>
        <end position="1560"/>
    </location>
</feature>
<feature type="coiled-coil region" evidence="1">
    <location>
        <begin position="746"/>
        <end position="787"/>
    </location>
</feature>
<comment type="caution">
    <text evidence="3">The sequence shown here is derived from an EMBL/GenBank/DDBJ whole genome shotgun (WGS) entry which is preliminary data.</text>
</comment>